<gene>
    <name evidence="1" type="ORF">CPAV1605_1345</name>
</gene>
<name>A0A5E8CJJ9_9ZZZZ</name>
<protein>
    <submittedName>
        <fullName evidence="1">Uncharacterized protein</fullName>
    </submittedName>
</protein>
<proteinExistence type="predicted"/>
<evidence type="ECO:0000313" key="1">
    <source>
        <dbReference type="EMBL" id="VVU95593.1"/>
    </source>
</evidence>
<sequence>MGKQGKNIALVLGATYLLNKSTETKNDDIKDRAKKSKTLKNTQKKGFVRCGVSQGLTGFSNADVAGN</sequence>
<reference evidence="1" key="1">
    <citation type="submission" date="2019-09" db="EMBL/GenBank/DDBJ databases">
        <authorList>
            <person name="Needham M D."/>
        </authorList>
    </citation>
    <scope>NUCLEOTIDE SEQUENCE</scope>
</reference>
<dbReference type="AlphaFoldDB" id="A0A5E8CJJ9"/>
<dbReference type="EMBL" id="CABVLZ010000007">
    <property type="protein sequence ID" value="VVU95593.1"/>
    <property type="molecule type" value="Genomic_DNA"/>
</dbReference>
<accession>A0A5E8CJJ9</accession>
<organism evidence="1">
    <name type="scientific">seawater metagenome</name>
    <dbReference type="NCBI Taxonomy" id="1561972"/>
    <lineage>
        <taxon>unclassified sequences</taxon>
        <taxon>metagenomes</taxon>
        <taxon>ecological metagenomes</taxon>
    </lineage>
</organism>